<dbReference type="InParanoid" id="A0A067MEQ0"/>
<dbReference type="InterPro" id="IPR043198">
    <property type="entry name" value="Cyclin/Ssn8"/>
</dbReference>
<name>A0A067MEQ0_BOTB1</name>
<dbReference type="STRING" id="930990.A0A067MEQ0"/>
<evidence type="ECO:0000313" key="4">
    <source>
        <dbReference type="Proteomes" id="UP000027195"/>
    </source>
</evidence>
<dbReference type="OrthoDB" id="25002at2759"/>
<gene>
    <name evidence="3" type="ORF">BOTBODRAFT_110612</name>
</gene>
<dbReference type="HOGENOM" id="CLU_022000_4_0_1"/>
<keyword evidence="4" id="KW-1185">Reference proteome</keyword>
<protein>
    <recommendedName>
        <fullName evidence="2">Cyclin-like domain-containing protein</fullName>
    </recommendedName>
</protein>
<dbReference type="EMBL" id="KL198040">
    <property type="protein sequence ID" value="KDQ14029.1"/>
    <property type="molecule type" value="Genomic_DNA"/>
</dbReference>
<dbReference type="InterPro" id="IPR036915">
    <property type="entry name" value="Cyclin-like_sf"/>
</dbReference>
<reference evidence="4" key="1">
    <citation type="journal article" date="2014" name="Proc. Natl. Acad. Sci. U.S.A.">
        <title>Extensive sampling of basidiomycete genomes demonstrates inadequacy of the white-rot/brown-rot paradigm for wood decay fungi.</title>
        <authorList>
            <person name="Riley R."/>
            <person name="Salamov A.A."/>
            <person name="Brown D.W."/>
            <person name="Nagy L.G."/>
            <person name="Floudas D."/>
            <person name="Held B.W."/>
            <person name="Levasseur A."/>
            <person name="Lombard V."/>
            <person name="Morin E."/>
            <person name="Otillar R."/>
            <person name="Lindquist E.A."/>
            <person name="Sun H."/>
            <person name="LaButti K.M."/>
            <person name="Schmutz J."/>
            <person name="Jabbour D."/>
            <person name="Luo H."/>
            <person name="Baker S.E."/>
            <person name="Pisabarro A.G."/>
            <person name="Walton J.D."/>
            <person name="Blanchette R.A."/>
            <person name="Henrissat B."/>
            <person name="Martin F."/>
            <person name="Cullen D."/>
            <person name="Hibbett D.S."/>
            <person name="Grigoriev I.V."/>
        </authorList>
    </citation>
    <scope>NUCLEOTIDE SEQUENCE [LARGE SCALE GENOMIC DNA]</scope>
    <source>
        <strain evidence="4">FD-172 SS1</strain>
    </source>
</reference>
<dbReference type="AlphaFoldDB" id="A0A067MEQ0"/>
<dbReference type="PANTHER" id="PTHR10026">
    <property type="entry name" value="CYCLIN"/>
    <property type="match status" value="1"/>
</dbReference>
<organism evidence="3 4">
    <name type="scientific">Botryobasidium botryosum (strain FD-172 SS1)</name>
    <dbReference type="NCBI Taxonomy" id="930990"/>
    <lineage>
        <taxon>Eukaryota</taxon>
        <taxon>Fungi</taxon>
        <taxon>Dikarya</taxon>
        <taxon>Basidiomycota</taxon>
        <taxon>Agaricomycotina</taxon>
        <taxon>Agaricomycetes</taxon>
        <taxon>Cantharellales</taxon>
        <taxon>Botryobasidiaceae</taxon>
        <taxon>Botryobasidium</taxon>
    </lineage>
</organism>
<dbReference type="SUPFAM" id="SSF47954">
    <property type="entry name" value="Cyclin-like"/>
    <property type="match status" value="2"/>
</dbReference>
<keyword evidence="1" id="KW-0195">Cyclin</keyword>
<evidence type="ECO:0000259" key="2">
    <source>
        <dbReference type="SMART" id="SM00385"/>
    </source>
</evidence>
<dbReference type="InterPro" id="IPR013763">
    <property type="entry name" value="Cyclin-like_dom"/>
</dbReference>
<accession>A0A067MEQ0</accession>
<dbReference type="Gene3D" id="1.10.472.10">
    <property type="entry name" value="Cyclin-like"/>
    <property type="match status" value="2"/>
</dbReference>
<dbReference type="Pfam" id="PF00134">
    <property type="entry name" value="Cyclin_N"/>
    <property type="match status" value="1"/>
</dbReference>
<sequence>MADIAHPYSQWLFSPSDLFRTPSTDQGMVFGDEVAERASGIHFLYRIGSTCQMKMNAMAAAAIYFHRFFMRRSFSNYRAVEIAATCVFLATKVEECTRKLKHIVALCVIKSKPSSEGRRDTPDTIDENSPEFIRWHELILAYEDVVLEALCFDLVVDHPHGYLCDSLDQLAAPADVADHAWSIASDSLRTPLCVIYAPHIIACASYLLSQYVLQGWDLTLLGQPSFQSPEDAWREAFGISPEETASLAGGEDPLCSAPGFN</sequence>
<dbReference type="GO" id="GO:0016538">
    <property type="term" value="F:cyclin-dependent protein serine/threonine kinase regulator activity"/>
    <property type="evidence" value="ECO:0007669"/>
    <property type="project" value="InterPro"/>
</dbReference>
<dbReference type="FunCoup" id="A0A067MEQ0">
    <property type="interactions" value="535"/>
</dbReference>
<evidence type="ECO:0000256" key="1">
    <source>
        <dbReference type="RuleBase" id="RU000383"/>
    </source>
</evidence>
<dbReference type="GO" id="GO:0006357">
    <property type="term" value="P:regulation of transcription by RNA polymerase II"/>
    <property type="evidence" value="ECO:0007669"/>
    <property type="project" value="InterPro"/>
</dbReference>
<proteinExistence type="inferred from homology"/>
<comment type="similarity">
    <text evidence="1">Belongs to the cyclin family.</text>
</comment>
<dbReference type="Proteomes" id="UP000027195">
    <property type="component" value="Unassembled WGS sequence"/>
</dbReference>
<dbReference type="SMART" id="SM00385">
    <property type="entry name" value="CYCLIN"/>
    <property type="match status" value="1"/>
</dbReference>
<evidence type="ECO:0000313" key="3">
    <source>
        <dbReference type="EMBL" id="KDQ14029.1"/>
    </source>
</evidence>
<dbReference type="CDD" id="cd20546">
    <property type="entry name" value="CYCLIN_SpCG1C_ScCTK2-like_rpt2"/>
    <property type="match status" value="1"/>
</dbReference>
<dbReference type="InterPro" id="IPR006671">
    <property type="entry name" value="Cyclin_N"/>
</dbReference>
<feature type="domain" description="Cyclin-like" evidence="2">
    <location>
        <begin position="42"/>
        <end position="148"/>
    </location>
</feature>